<sequence length="205" mass="22577">MKRRYAWSAVAAVTVLAVVAWTKRDYLATTTTLSVGVGETYDDVLKGSTYPVAKNSMPPGNGFGTIDVDKPAVVIVFNDPDHGFTLPPTKFAGVTFLDGKVLTITTSPMLEALPFDDAIALVSRLQVDFRRGGWEPIERSGERPPSWFDTASAAGLARLRRGSTRELVVPHKYVMYFNFKCWIECSPAPNEKSRYLIDVSMGADH</sequence>
<dbReference type="EMBL" id="CADIKF010000037">
    <property type="protein sequence ID" value="CAB3764241.1"/>
    <property type="molecule type" value="Genomic_DNA"/>
</dbReference>
<keyword evidence="2" id="KW-1185">Reference proteome</keyword>
<dbReference type="RefSeq" id="WP_175113103.1">
    <property type="nucleotide sequence ID" value="NZ_CADIKF010000037.1"/>
</dbReference>
<protein>
    <submittedName>
        <fullName evidence="1">Uncharacterized protein</fullName>
    </submittedName>
</protein>
<reference evidence="1 2" key="1">
    <citation type="submission" date="2020-04" db="EMBL/GenBank/DDBJ databases">
        <authorList>
            <person name="De Canck E."/>
        </authorList>
    </citation>
    <scope>NUCLEOTIDE SEQUENCE [LARGE SCALE GENOMIC DNA]</scope>
    <source>
        <strain evidence="1 2">LMG 29739</strain>
    </source>
</reference>
<name>A0A6J5EFW2_9BURK</name>
<dbReference type="AlphaFoldDB" id="A0A6J5EFW2"/>
<accession>A0A6J5EFW2</accession>
<organism evidence="1 2">
    <name type="scientific">Paraburkholderia solisilvae</name>
    <dbReference type="NCBI Taxonomy" id="624376"/>
    <lineage>
        <taxon>Bacteria</taxon>
        <taxon>Pseudomonadati</taxon>
        <taxon>Pseudomonadota</taxon>
        <taxon>Betaproteobacteria</taxon>
        <taxon>Burkholderiales</taxon>
        <taxon>Burkholderiaceae</taxon>
        <taxon>Paraburkholderia</taxon>
    </lineage>
</organism>
<proteinExistence type="predicted"/>
<gene>
    <name evidence="1" type="ORF">LMG29739_04287</name>
</gene>
<evidence type="ECO:0000313" key="2">
    <source>
        <dbReference type="Proteomes" id="UP000494329"/>
    </source>
</evidence>
<dbReference type="Proteomes" id="UP000494329">
    <property type="component" value="Unassembled WGS sequence"/>
</dbReference>
<evidence type="ECO:0000313" key="1">
    <source>
        <dbReference type="EMBL" id="CAB3764241.1"/>
    </source>
</evidence>